<comment type="caution">
    <text evidence="2">The sequence shown here is derived from an EMBL/GenBank/DDBJ whole genome shotgun (WGS) entry which is preliminary data.</text>
</comment>
<accession>A0A5B7JJ22</accession>
<dbReference type="AlphaFoldDB" id="A0A5B7JJ22"/>
<evidence type="ECO:0000313" key="3">
    <source>
        <dbReference type="Proteomes" id="UP000324222"/>
    </source>
</evidence>
<dbReference type="EMBL" id="VSRR010093353">
    <property type="protein sequence ID" value="MPC93018.1"/>
    <property type="molecule type" value="Genomic_DNA"/>
</dbReference>
<sequence>MSSGKVIKGCKSKTQSANKDEANYERPEVQCEAVTPTCRLHLNRQRPSINPTICNLINLAPQVVSLSLSPTATQDRRQ</sequence>
<organism evidence="2 3">
    <name type="scientific">Portunus trituberculatus</name>
    <name type="common">Swimming crab</name>
    <name type="synonym">Neptunus trituberculatus</name>
    <dbReference type="NCBI Taxonomy" id="210409"/>
    <lineage>
        <taxon>Eukaryota</taxon>
        <taxon>Metazoa</taxon>
        <taxon>Ecdysozoa</taxon>
        <taxon>Arthropoda</taxon>
        <taxon>Crustacea</taxon>
        <taxon>Multicrustacea</taxon>
        <taxon>Malacostraca</taxon>
        <taxon>Eumalacostraca</taxon>
        <taxon>Eucarida</taxon>
        <taxon>Decapoda</taxon>
        <taxon>Pleocyemata</taxon>
        <taxon>Brachyura</taxon>
        <taxon>Eubrachyura</taxon>
        <taxon>Portunoidea</taxon>
        <taxon>Portunidae</taxon>
        <taxon>Portuninae</taxon>
        <taxon>Portunus</taxon>
    </lineage>
</organism>
<evidence type="ECO:0000313" key="2">
    <source>
        <dbReference type="EMBL" id="MPC93018.1"/>
    </source>
</evidence>
<protein>
    <submittedName>
        <fullName evidence="2">Uncharacterized protein</fullName>
    </submittedName>
</protein>
<dbReference type="Proteomes" id="UP000324222">
    <property type="component" value="Unassembled WGS sequence"/>
</dbReference>
<proteinExistence type="predicted"/>
<keyword evidence="3" id="KW-1185">Reference proteome</keyword>
<evidence type="ECO:0000256" key="1">
    <source>
        <dbReference type="SAM" id="MobiDB-lite"/>
    </source>
</evidence>
<feature type="region of interest" description="Disordered" evidence="1">
    <location>
        <begin position="1"/>
        <end position="26"/>
    </location>
</feature>
<reference evidence="2 3" key="1">
    <citation type="submission" date="2019-05" db="EMBL/GenBank/DDBJ databases">
        <title>Another draft genome of Portunus trituberculatus and its Hox gene families provides insights of decapod evolution.</title>
        <authorList>
            <person name="Jeong J.-H."/>
            <person name="Song I."/>
            <person name="Kim S."/>
            <person name="Choi T."/>
            <person name="Kim D."/>
            <person name="Ryu S."/>
            <person name="Kim W."/>
        </authorList>
    </citation>
    <scope>NUCLEOTIDE SEQUENCE [LARGE SCALE GENOMIC DNA]</scope>
    <source>
        <tissue evidence="2">Muscle</tissue>
    </source>
</reference>
<name>A0A5B7JJ22_PORTR</name>
<gene>
    <name evidence="2" type="ORF">E2C01_088133</name>
</gene>